<evidence type="ECO:0000256" key="1">
    <source>
        <dbReference type="SAM" id="MobiDB-lite"/>
    </source>
</evidence>
<organism evidence="2 3">
    <name type="scientific">Thalassolituus maritimus</name>
    <dbReference type="NCBI Taxonomy" id="484498"/>
    <lineage>
        <taxon>Bacteria</taxon>
        <taxon>Pseudomonadati</taxon>
        <taxon>Pseudomonadota</taxon>
        <taxon>Gammaproteobacteria</taxon>
        <taxon>Oceanospirillales</taxon>
        <taxon>Oceanospirillaceae</taxon>
        <taxon>Thalassolituus</taxon>
    </lineage>
</organism>
<evidence type="ECO:0000313" key="2">
    <source>
        <dbReference type="EMBL" id="SIS74719.1"/>
    </source>
</evidence>
<dbReference type="PANTHER" id="PTHR37166">
    <property type="entry name" value="PROTEIN FLAG"/>
    <property type="match status" value="1"/>
</dbReference>
<dbReference type="Proteomes" id="UP000185639">
    <property type="component" value="Unassembled WGS sequence"/>
</dbReference>
<keyword evidence="2" id="KW-0282">Flagellum</keyword>
<feature type="compositionally biased region" description="Polar residues" evidence="1">
    <location>
        <begin position="14"/>
        <end position="38"/>
    </location>
</feature>
<gene>
    <name evidence="2" type="ORF">SAMN05421686_10472</name>
</gene>
<evidence type="ECO:0000313" key="3">
    <source>
        <dbReference type="Proteomes" id="UP000185639"/>
    </source>
</evidence>
<keyword evidence="3" id="KW-1185">Reference proteome</keyword>
<keyword evidence="2" id="KW-0966">Cell projection</keyword>
<keyword evidence="2" id="KW-0969">Cilium</keyword>
<dbReference type="PANTHER" id="PTHR37166:SF1">
    <property type="entry name" value="PROTEIN FLAG"/>
    <property type="match status" value="1"/>
</dbReference>
<dbReference type="STRING" id="484498.SAMN05421686_10472"/>
<dbReference type="RefSeq" id="WP_245820068.1">
    <property type="nucleotide sequence ID" value="NZ_FTOH01000004.1"/>
</dbReference>
<dbReference type="Pfam" id="PF03646">
    <property type="entry name" value="FlaG"/>
    <property type="match status" value="1"/>
</dbReference>
<dbReference type="InterPro" id="IPR005186">
    <property type="entry name" value="FlaG"/>
</dbReference>
<reference evidence="3" key="1">
    <citation type="submission" date="2017-01" db="EMBL/GenBank/DDBJ databases">
        <authorList>
            <person name="Varghese N."/>
            <person name="Submissions S."/>
        </authorList>
    </citation>
    <scope>NUCLEOTIDE SEQUENCE [LARGE SCALE GENOMIC DNA]</scope>
    <source>
        <strain evidence="3">DSM 24913</strain>
    </source>
</reference>
<name>A0A1N7LLR1_9GAMM</name>
<dbReference type="EMBL" id="FTOH01000004">
    <property type="protein sequence ID" value="SIS74719.1"/>
    <property type="molecule type" value="Genomic_DNA"/>
</dbReference>
<dbReference type="SUPFAM" id="SSF160214">
    <property type="entry name" value="FlaG-like"/>
    <property type="match status" value="1"/>
</dbReference>
<dbReference type="InterPro" id="IPR035924">
    <property type="entry name" value="FlaG-like_sf"/>
</dbReference>
<dbReference type="Gene3D" id="3.30.160.170">
    <property type="entry name" value="FlaG-like"/>
    <property type="match status" value="1"/>
</dbReference>
<proteinExistence type="predicted"/>
<protein>
    <submittedName>
        <fullName evidence="2">Flagellar protein FlaG</fullName>
    </submittedName>
</protein>
<feature type="region of interest" description="Disordered" evidence="1">
    <location>
        <begin position="1"/>
        <end position="55"/>
    </location>
</feature>
<dbReference type="AlphaFoldDB" id="A0A1N7LLR1"/>
<accession>A0A1N7LLR1</accession>
<sequence length="127" mass="13774">MNELRNNMMDKSAAASTVSVTQGQSAKVNVSANISATSGKELPQGAEARAEVSSDKVRDAVSRINEYVQQTERTLDFKLDENSGKTVISVYDKASAELIRQIPSELALELAQKLNDEEPSLLFSAQV</sequence>